<gene>
    <name evidence="1" type="ORF">MLD38_036122</name>
</gene>
<dbReference type="Proteomes" id="UP001057402">
    <property type="component" value="Chromosome 11"/>
</dbReference>
<evidence type="ECO:0000313" key="2">
    <source>
        <dbReference type="Proteomes" id="UP001057402"/>
    </source>
</evidence>
<evidence type="ECO:0000313" key="1">
    <source>
        <dbReference type="EMBL" id="KAI4311210.1"/>
    </source>
</evidence>
<reference evidence="2" key="1">
    <citation type="journal article" date="2023" name="Front. Plant Sci.">
        <title>Chromosomal-level genome assembly of Melastoma candidum provides insights into trichome evolution.</title>
        <authorList>
            <person name="Zhong Y."/>
            <person name="Wu W."/>
            <person name="Sun C."/>
            <person name="Zou P."/>
            <person name="Liu Y."/>
            <person name="Dai S."/>
            <person name="Zhou R."/>
        </authorList>
    </citation>
    <scope>NUCLEOTIDE SEQUENCE [LARGE SCALE GENOMIC DNA]</scope>
</reference>
<name>A0ACB9LKL2_9MYRT</name>
<proteinExistence type="predicted"/>
<organism evidence="1 2">
    <name type="scientific">Melastoma candidum</name>
    <dbReference type="NCBI Taxonomy" id="119954"/>
    <lineage>
        <taxon>Eukaryota</taxon>
        <taxon>Viridiplantae</taxon>
        <taxon>Streptophyta</taxon>
        <taxon>Embryophyta</taxon>
        <taxon>Tracheophyta</taxon>
        <taxon>Spermatophyta</taxon>
        <taxon>Magnoliopsida</taxon>
        <taxon>eudicotyledons</taxon>
        <taxon>Gunneridae</taxon>
        <taxon>Pentapetalae</taxon>
        <taxon>rosids</taxon>
        <taxon>malvids</taxon>
        <taxon>Myrtales</taxon>
        <taxon>Melastomataceae</taxon>
        <taxon>Melastomatoideae</taxon>
        <taxon>Melastomateae</taxon>
        <taxon>Melastoma</taxon>
    </lineage>
</organism>
<comment type="caution">
    <text evidence="1">The sequence shown here is derived from an EMBL/GenBank/DDBJ whole genome shotgun (WGS) entry which is preliminary data.</text>
</comment>
<accession>A0ACB9LKL2</accession>
<dbReference type="EMBL" id="CM042890">
    <property type="protein sequence ID" value="KAI4311210.1"/>
    <property type="molecule type" value="Genomic_DNA"/>
</dbReference>
<protein>
    <submittedName>
        <fullName evidence="1">Uncharacterized protein</fullName>
    </submittedName>
</protein>
<keyword evidence="2" id="KW-1185">Reference proteome</keyword>
<sequence length="99" mass="10304">MAEPEKAVKLEPEALPPPPPPLEPEAKPETEPKADPVPEPPAKADPEAPAAPPPPPTDVFLLTDLVLRVLVLASVVSAVAVSGNHHQPPDQGCSHPSFP</sequence>